<dbReference type="PANTHER" id="PTHR10357:SF215">
    <property type="entry name" value="ALPHA-AMYLASE 1"/>
    <property type="match status" value="1"/>
</dbReference>
<evidence type="ECO:0000256" key="12">
    <source>
        <dbReference type="SAM" id="SignalP"/>
    </source>
</evidence>
<keyword evidence="5" id="KW-0479">Metal-binding</keyword>
<keyword evidence="7 14" id="KW-0378">Hydrolase</keyword>
<comment type="caution">
    <text evidence="14">The sequence shown here is derived from an EMBL/GenBank/DDBJ whole genome shotgun (WGS) entry which is preliminary data.</text>
</comment>
<dbReference type="InterPro" id="IPR013780">
    <property type="entry name" value="Glyco_hydro_b"/>
</dbReference>
<gene>
    <name evidence="14" type="ORF">WAX74_00580</name>
</gene>
<sequence>MKNKVTIYVFLMLLLLTYFNPQFAHANEESKMQDEVIYMIMVDRFNNGDPSNDHEINLNDPFAYHGGDFKGIIDKLDYLEEMGFTAIWLTPIFENTEKGYHGYWVNDFYNTNEHFGTIDEFRSLVKEAHKRDIKVILDFVVNHVGPNHEWLNDPSKKSWLHENKPISNWNDPIEVENGWLYDLPDLNQDNPEVKKYLIDAARWWIAETDIDGFRLDTVKHVPKDFWIDFSTAVKSEKNSFFLIGEVWHDNPNIVAGYQNTGIDGFMDFSQNDSLRTAFEKTDQSLGWLFSNNDRNHLMFDRPEMLGQFIDTHDIPRFAHLAINNDQDRFTQMKQALSYIYTAPGIPIVYYGTEIAMDGGNDPDNRRMMNFGADDNLIDYVSKLGSLRQDLTPLTRGDMELLFEEEGMAVFKRTYQDDTVVIAINNTSVDQRVVLDDSFEKEKELIGMLGGRVVEPDGTEYVIELESGQSEIFRLVDQERGIWFYVGISIIILLGVFLYVWVRRRGKSLKWMERTYASHSTDCSSHALKSSERKEYHILWKENGGKKQ</sequence>
<proteinExistence type="inferred from homology"/>
<evidence type="ECO:0000256" key="11">
    <source>
        <dbReference type="SAM" id="Phobius"/>
    </source>
</evidence>
<evidence type="ECO:0000256" key="6">
    <source>
        <dbReference type="ARBA" id="ARBA00022729"/>
    </source>
</evidence>
<dbReference type="SUPFAM" id="SSF51445">
    <property type="entry name" value="(Trans)glycosidases"/>
    <property type="match status" value="1"/>
</dbReference>
<feature type="signal peptide" evidence="12">
    <location>
        <begin position="1"/>
        <end position="26"/>
    </location>
</feature>
<keyword evidence="8" id="KW-0106">Calcium</keyword>
<evidence type="ECO:0000313" key="14">
    <source>
        <dbReference type="EMBL" id="MEI4768153.1"/>
    </source>
</evidence>
<feature type="domain" description="Glycosyl hydrolase family 13 catalytic" evidence="13">
    <location>
        <begin position="39"/>
        <end position="387"/>
    </location>
</feature>
<dbReference type="Pfam" id="PF22026">
    <property type="entry name" value="Alpha-amylase_C_2"/>
    <property type="match status" value="1"/>
</dbReference>
<evidence type="ECO:0000256" key="7">
    <source>
        <dbReference type="ARBA" id="ARBA00022801"/>
    </source>
</evidence>
<keyword evidence="9" id="KW-0119">Carbohydrate metabolism</keyword>
<evidence type="ECO:0000313" key="15">
    <source>
        <dbReference type="Proteomes" id="UP001364890"/>
    </source>
</evidence>
<dbReference type="Gene3D" id="3.20.20.80">
    <property type="entry name" value="Glycosidases"/>
    <property type="match status" value="1"/>
</dbReference>
<keyword evidence="11" id="KW-0472">Membrane</keyword>
<dbReference type="SMART" id="SM00642">
    <property type="entry name" value="Aamy"/>
    <property type="match status" value="1"/>
</dbReference>
<comment type="catalytic activity">
    <reaction evidence="1">
        <text>Endohydrolysis of (1-&gt;4)-alpha-D-glucosidic linkages in polysaccharides containing three or more (1-&gt;4)-alpha-linked D-glucose units.</text>
        <dbReference type="EC" id="3.2.1.1"/>
    </reaction>
</comment>
<keyword evidence="6 12" id="KW-0732">Signal</keyword>
<evidence type="ECO:0000256" key="9">
    <source>
        <dbReference type="ARBA" id="ARBA00023277"/>
    </source>
</evidence>
<evidence type="ECO:0000259" key="13">
    <source>
        <dbReference type="SMART" id="SM00642"/>
    </source>
</evidence>
<dbReference type="InterPro" id="IPR006047">
    <property type="entry name" value="GH13_cat_dom"/>
</dbReference>
<dbReference type="SUPFAM" id="SSF51011">
    <property type="entry name" value="Glycosyl hydrolase domain"/>
    <property type="match status" value="1"/>
</dbReference>
<dbReference type="GO" id="GO:0016787">
    <property type="term" value="F:hydrolase activity"/>
    <property type="evidence" value="ECO:0007669"/>
    <property type="project" value="UniProtKB-KW"/>
</dbReference>
<evidence type="ECO:0000256" key="4">
    <source>
        <dbReference type="ARBA" id="ARBA00012595"/>
    </source>
</evidence>
<name>A0ABU8EZH1_9BACI</name>
<dbReference type="Proteomes" id="UP001364890">
    <property type="component" value="Unassembled WGS sequence"/>
</dbReference>
<dbReference type="InterPro" id="IPR017853">
    <property type="entry name" value="GH"/>
</dbReference>
<evidence type="ECO:0000256" key="1">
    <source>
        <dbReference type="ARBA" id="ARBA00000548"/>
    </source>
</evidence>
<evidence type="ECO:0000256" key="8">
    <source>
        <dbReference type="ARBA" id="ARBA00022837"/>
    </source>
</evidence>
<evidence type="ECO:0000256" key="10">
    <source>
        <dbReference type="ARBA" id="ARBA00023295"/>
    </source>
</evidence>
<dbReference type="Gene3D" id="2.60.40.1180">
    <property type="entry name" value="Golgi alpha-mannosidase II"/>
    <property type="match status" value="1"/>
</dbReference>
<protein>
    <recommendedName>
        <fullName evidence="4">alpha-amylase</fullName>
        <ecNumber evidence="4">3.2.1.1</ecNumber>
    </recommendedName>
</protein>
<feature type="transmembrane region" description="Helical" evidence="11">
    <location>
        <begin position="481"/>
        <end position="501"/>
    </location>
</feature>
<reference evidence="14 15" key="1">
    <citation type="submission" date="2024-01" db="EMBL/GenBank/DDBJ databases">
        <title>Seven novel Bacillus-like species.</title>
        <authorList>
            <person name="Liu G."/>
        </authorList>
    </citation>
    <scope>NUCLEOTIDE SEQUENCE [LARGE SCALE GENOMIC DNA]</scope>
    <source>
        <strain evidence="14 15">FJAT-51614</strain>
    </source>
</reference>
<dbReference type="PIRSF" id="PIRSF001024">
    <property type="entry name" value="Alph-amyl_fung"/>
    <property type="match status" value="1"/>
</dbReference>
<feature type="chain" id="PRO_5047181511" description="alpha-amylase" evidence="12">
    <location>
        <begin position="27"/>
        <end position="547"/>
    </location>
</feature>
<dbReference type="InterPro" id="IPR013777">
    <property type="entry name" value="A-amylase-like"/>
</dbReference>
<dbReference type="Pfam" id="PF00128">
    <property type="entry name" value="Alpha-amylase"/>
    <property type="match status" value="1"/>
</dbReference>
<evidence type="ECO:0000256" key="2">
    <source>
        <dbReference type="ARBA" id="ARBA00001913"/>
    </source>
</evidence>
<accession>A0ABU8EZH1</accession>
<evidence type="ECO:0000256" key="3">
    <source>
        <dbReference type="ARBA" id="ARBA00008061"/>
    </source>
</evidence>
<dbReference type="EMBL" id="JBAWSY010000001">
    <property type="protein sequence ID" value="MEI4768153.1"/>
    <property type="molecule type" value="Genomic_DNA"/>
</dbReference>
<evidence type="ECO:0000256" key="5">
    <source>
        <dbReference type="ARBA" id="ARBA00022723"/>
    </source>
</evidence>
<comment type="cofactor">
    <cofactor evidence="2">
        <name>Ca(2+)</name>
        <dbReference type="ChEBI" id="CHEBI:29108"/>
    </cofactor>
</comment>
<dbReference type="InterPro" id="IPR054174">
    <property type="entry name" value="Alpha-amylase-like_C"/>
</dbReference>
<dbReference type="CDD" id="cd11339">
    <property type="entry name" value="AmyAc_bac_CMD_like_2"/>
    <property type="match status" value="1"/>
</dbReference>
<comment type="similarity">
    <text evidence="3">Belongs to the glycosyl hydrolase 13 family.</text>
</comment>
<keyword evidence="10" id="KW-0326">Glycosidase</keyword>
<dbReference type="RefSeq" id="WP_336495711.1">
    <property type="nucleotide sequence ID" value="NZ_JBAWSY010000001.1"/>
</dbReference>
<dbReference type="EC" id="3.2.1.1" evidence="4"/>
<keyword evidence="15" id="KW-1185">Reference proteome</keyword>
<keyword evidence="11" id="KW-1133">Transmembrane helix</keyword>
<dbReference type="PANTHER" id="PTHR10357">
    <property type="entry name" value="ALPHA-AMYLASE FAMILY MEMBER"/>
    <property type="match status" value="1"/>
</dbReference>
<organism evidence="14 15">
    <name type="scientific">Psychrobacillus mangrovi</name>
    <dbReference type="NCBI Taxonomy" id="3117745"/>
    <lineage>
        <taxon>Bacteria</taxon>
        <taxon>Bacillati</taxon>
        <taxon>Bacillota</taxon>
        <taxon>Bacilli</taxon>
        <taxon>Bacillales</taxon>
        <taxon>Bacillaceae</taxon>
        <taxon>Psychrobacillus</taxon>
    </lineage>
</organism>
<keyword evidence="11" id="KW-0812">Transmembrane</keyword>